<reference evidence="3 4" key="1">
    <citation type="submission" date="2021-12" db="EMBL/GenBank/DDBJ databases">
        <title>Discovery of the Pendulisporaceae a myxobacterial family with distinct sporulation behavior and unique specialized metabolism.</title>
        <authorList>
            <person name="Garcia R."/>
            <person name="Popoff A."/>
            <person name="Bader C.D."/>
            <person name="Loehr J."/>
            <person name="Walesch S."/>
            <person name="Walt C."/>
            <person name="Boldt J."/>
            <person name="Bunk B."/>
            <person name="Haeckl F.J.F.P.J."/>
            <person name="Gunesch A.P."/>
            <person name="Birkelbach J."/>
            <person name="Nuebel U."/>
            <person name="Pietschmann T."/>
            <person name="Bach T."/>
            <person name="Mueller R."/>
        </authorList>
    </citation>
    <scope>NUCLEOTIDE SEQUENCE [LARGE SCALE GENOMIC DNA]</scope>
    <source>
        <strain evidence="3 4">MSr12523</strain>
    </source>
</reference>
<evidence type="ECO:0000313" key="4">
    <source>
        <dbReference type="Proteomes" id="UP001379533"/>
    </source>
</evidence>
<sequence length="160" mass="18339">MNLPDRARVTTFVAVEPTEAFAIFTEEIDQWWKRGRRFRFGGQGTLRFEGGRLVETLASGGEFEVGRVLVWEPGARLVFEWRGTNFAVDEITEVEVRFEGMNDGTQVMLEHRGFSKLRPDHPARHGLLDQAFTDMMGRWWGELAMAYRNHVANKAQPPLA</sequence>
<dbReference type="RefSeq" id="WP_394850524.1">
    <property type="nucleotide sequence ID" value="NZ_CP089982.1"/>
</dbReference>
<organism evidence="3 4">
    <name type="scientific">Pendulispora brunnea</name>
    <dbReference type="NCBI Taxonomy" id="2905690"/>
    <lineage>
        <taxon>Bacteria</taxon>
        <taxon>Pseudomonadati</taxon>
        <taxon>Myxococcota</taxon>
        <taxon>Myxococcia</taxon>
        <taxon>Myxococcales</taxon>
        <taxon>Sorangiineae</taxon>
        <taxon>Pendulisporaceae</taxon>
        <taxon>Pendulispora</taxon>
    </lineage>
</organism>
<dbReference type="EMBL" id="CP089982">
    <property type="protein sequence ID" value="WXA99883.1"/>
    <property type="molecule type" value="Genomic_DNA"/>
</dbReference>
<name>A0ABZ2KMJ6_9BACT</name>
<dbReference type="Gene3D" id="3.30.530.20">
    <property type="match status" value="1"/>
</dbReference>
<evidence type="ECO:0000313" key="3">
    <source>
        <dbReference type="EMBL" id="WXA99883.1"/>
    </source>
</evidence>
<dbReference type="InterPro" id="IPR013538">
    <property type="entry name" value="ASHA1/2-like_C"/>
</dbReference>
<comment type="similarity">
    <text evidence="1">Belongs to the AHA1 family.</text>
</comment>
<proteinExistence type="inferred from homology"/>
<dbReference type="Proteomes" id="UP001379533">
    <property type="component" value="Chromosome"/>
</dbReference>
<gene>
    <name evidence="3" type="ORF">LZC95_24090</name>
</gene>
<dbReference type="Pfam" id="PF08327">
    <property type="entry name" value="AHSA1"/>
    <property type="match status" value="1"/>
</dbReference>
<accession>A0ABZ2KMJ6</accession>
<evidence type="ECO:0000256" key="1">
    <source>
        <dbReference type="ARBA" id="ARBA00006817"/>
    </source>
</evidence>
<protein>
    <submittedName>
        <fullName evidence="3">SRPBCC domain-containing protein</fullName>
    </submittedName>
</protein>
<keyword evidence="4" id="KW-1185">Reference proteome</keyword>
<dbReference type="SUPFAM" id="SSF55961">
    <property type="entry name" value="Bet v1-like"/>
    <property type="match status" value="1"/>
</dbReference>
<evidence type="ECO:0000259" key="2">
    <source>
        <dbReference type="Pfam" id="PF08327"/>
    </source>
</evidence>
<dbReference type="InterPro" id="IPR023393">
    <property type="entry name" value="START-like_dom_sf"/>
</dbReference>
<feature type="domain" description="Activator of Hsp90 ATPase homologue 1/2-like C-terminal" evidence="2">
    <location>
        <begin position="16"/>
        <end position="124"/>
    </location>
</feature>